<name>A0A397UHU6_9GLOM</name>
<dbReference type="Proteomes" id="UP000266673">
    <property type="component" value="Unassembled WGS sequence"/>
</dbReference>
<dbReference type="AlphaFoldDB" id="A0A397UHU6"/>
<reference evidence="1 2" key="1">
    <citation type="submission" date="2018-06" db="EMBL/GenBank/DDBJ databases">
        <title>Comparative genomics reveals the genomic features of Rhizophagus irregularis, R. cerebriforme, R. diaphanum and Gigaspora rosea, and their symbiotic lifestyle signature.</title>
        <authorList>
            <person name="Morin E."/>
            <person name="San Clemente H."/>
            <person name="Chen E.C.H."/>
            <person name="De La Providencia I."/>
            <person name="Hainaut M."/>
            <person name="Kuo A."/>
            <person name="Kohler A."/>
            <person name="Murat C."/>
            <person name="Tang N."/>
            <person name="Roy S."/>
            <person name="Loubradou J."/>
            <person name="Henrissat B."/>
            <person name="Grigoriev I.V."/>
            <person name="Corradi N."/>
            <person name="Roux C."/>
            <person name="Martin F.M."/>
        </authorList>
    </citation>
    <scope>NUCLEOTIDE SEQUENCE [LARGE SCALE GENOMIC DNA]</scope>
    <source>
        <strain evidence="1 2">DAOM 194757</strain>
    </source>
</reference>
<evidence type="ECO:0000313" key="2">
    <source>
        <dbReference type="Proteomes" id="UP000266673"/>
    </source>
</evidence>
<keyword evidence="2" id="KW-1185">Reference proteome</keyword>
<accession>A0A397UHU6</accession>
<comment type="caution">
    <text evidence="1">The sequence shown here is derived from an EMBL/GenBank/DDBJ whole genome shotgun (WGS) entry which is preliminary data.</text>
</comment>
<proteinExistence type="predicted"/>
<sequence length="181" mass="20703">MYYITQVLLALVFSDNATPPSDTQIIFKDMKIQQAPFLIPPTYPGARFIIYCILEKSVEPCKVIILSAMSQDGPTKLSIPLDPVALQGTKIHTLAAKNLFKILKKEIRLFICIQEIKEKDIRLTYSRTNCEVCKFKPPKIETLYSFLNLQSFDGSFLPSDKFYSWFGKNNFKDFESIGVDN</sequence>
<evidence type="ECO:0000313" key="1">
    <source>
        <dbReference type="EMBL" id="RIB09865.1"/>
    </source>
</evidence>
<dbReference type="EMBL" id="QKWP01001317">
    <property type="protein sequence ID" value="RIB09865.1"/>
    <property type="molecule type" value="Genomic_DNA"/>
</dbReference>
<organism evidence="1 2">
    <name type="scientific">Gigaspora rosea</name>
    <dbReference type="NCBI Taxonomy" id="44941"/>
    <lineage>
        <taxon>Eukaryota</taxon>
        <taxon>Fungi</taxon>
        <taxon>Fungi incertae sedis</taxon>
        <taxon>Mucoromycota</taxon>
        <taxon>Glomeromycotina</taxon>
        <taxon>Glomeromycetes</taxon>
        <taxon>Diversisporales</taxon>
        <taxon>Gigasporaceae</taxon>
        <taxon>Gigaspora</taxon>
    </lineage>
</organism>
<dbReference type="STRING" id="44941.A0A397UHU6"/>
<protein>
    <submittedName>
        <fullName evidence="1">Uncharacterized protein</fullName>
    </submittedName>
</protein>
<gene>
    <name evidence="1" type="ORF">C2G38_2207640</name>
</gene>
<dbReference type="OrthoDB" id="2443884at2759"/>